<sequence>MKQNIKNMADKAIPLFLLLQLLQVVRTNAKVSSIIVFGDSTVDSGNNNHISTVLKSNFEPYGRDFDGKKPTGRFSNGRIATDFISEAFGLKSTIPAYLDPMYNVSDFASGVCFASAGTGYDNATSDVLSVIPLWKEIEYYKEYQKQLRGYLGEEKANMVLTEALYLISLGTNDFLENYYVNPGKSLKYSVGDYQDFLVGIARDFITELYQLGARKIGLAGLPPMGCVPLERTTNMLSGSRCTDKYNNVALDFNEKLKGLIEKLNKDFAEIHLVFANTYDILSEIIQNPLYFGFDNAAMACCGTGMIEMSYMCNKLNPITCSDATKYVFWDSFHPTERTNSIVADDAVKNSLSVFQ</sequence>
<keyword evidence="2" id="KW-1185">Reference proteome</keyword>
<comment type="caution">
    <text evidence="1">The sequence shown here is derived from an EMBL/GenBank/DDBJ whole genome shotgun (WGS) entry which is preliminary data.</text>
</comment>
<accession>A0ACB7Z5R9</accession>
<proteinExistence type="predicted"/>
<evidence type="ECO:0000313" key="1">
    <source>
        <dbReference type="EMBL" id="KAH7860673.1"/>
    </source>
</evidence>
<organism evidence="1 2">
    <name type="scientific">Vaccinium darrowii</name>
    <dbReference type="NCBI Taxonomy" id="229202"/>
    <lineage>
        <taxon>Eukaryota</taxon>
        <taxon>Viridiplantae</taxon>
        <taxon>Streptophyta</taxon>
        <taxon>Embryophyta</taxon>
        <taxon>Tracheophyta</taxon>
        <taxon>Spermatophyta</taxon>
        <taxon>Magnoliopsida</taxon>
        <taxon>eudicotyledons</taxon>
        <taxon>Gunneridae</taxon>
        <taxon>Pentapetalae</taxon>
        <taxon>asterids</taxon>
        <taxon>Ericales</taxon>
        <taxon>Ericaceae</taxon>
        <taxon>Vaccinioideae</taxon>
        <taxon>Vaccinieae</taxon>
        <taxon>Vaccinium</taxon>
    </lineage>
</organism>
<reference evidence="1 2" key="1">
    <citation type="journal article" date="2021" name="Hortic Res">
        <title>High-quality reference genome and annotation aids understanding of berry development for evergreen blueberry (Vaccinium darrowii).</title>
        <authorList>
            <person name="Yu J."/>
            <person name="Hulse-Kemp A.M."/>
            <person name="Babiker E."/>
            <person name="Staton M."/>
        </authorList>
    </citation>
    <scope>NUCLEOTIDE SEQUENCE [LARGE SCALE GENOMIC DNA]</scope>
    <source>
        <strain evidence="2">cv. NJ 8807/NJ 8810</strain>
        <tissue evidence="1">Young leaf</tissue>
    </source>
</reference>
<dbReference type="EMBL" id="CM037154">
    <property type="protein sequence ID" value="KAH7860673.1"/>
    <property type="molecule type" value="Genomic_DNA"/>
</dbReference>
<dbReference type="Proteomes" id="UP000828048">
    <property type="component" value="Chromosome 4"/>
</dbReference>
<name>A0ACB7Z5R9_9ERIC</name>
<gene>
    <name evidence="1" type="ORF">Vadar_016589</name>
</gene>
<evidence type="ECO:0000313" key="2">
    <source>
        <dbReference type="Proteomes" id="UP000828048"/>
    </source>
</evidence>
<protein>
    <submittedName>
        <fullName evidence="1">Uncharacterized protein</fullName>
    </submittedName>
</protein>